<evidence type="ECO:0000259" key="1">
    <source>
        <dbReference type="Pfam" id="PF13751"/>
    </source>
</evidence>
<reference evidence="2 3" key="1">
    <citation type="submission" date="2018-06" db="EMBL/GenBank/DDBJ databases">
        <authorList>
            <consortium name="Pathogen Informatics"/>
            <person name="Doyle S."/>
        </authorList>
    </citation>
    <scope>NUCLEOTIDE SEQUENCE [LARGE SCALE GENOMIC DNA]</scope>
    <source>
        <strain evidence="2 3">NCTC13533</strain>
    </source>
</reference>
<dbReference type="AlphaFoldDB" id="A0A376E6T5"/>
<organism evidence="2 3">
    <name type="scientific">Chryseobacterium carnipullorum</name>
    <dbReference type="NCBI Taxonomy" id="1124835"/>
    <lineage>
        <taxon>Bacteria</taxon>
        <taxon>Pseudomonadati</taxon>
        <taxon>Bacteroidota</taxon>
        <taxon>Flavobacteriia</taxon>
        <taxon>Flavobacteriales</taxon>
        <taxon>Weeksellaceae</taxon>
        <taxon>Chryseobacterium group</taxon>
        <taxon>Chryseobacterium</taxon>
    </lineage>
</organism>
<dbReference type="InterPro" id="IPR025668">
    <property type="entry name" value="Tnp_DDE_dom"/>
</dbReference>
<proteinExistence type="predicted"/>
<accession>A0A376E6T5</accession>
<feature type="domain" description="Transposase DDE" evidence="1">
    <location>
        <begin position="24"/>
        <end position="82"/>
    </location>
</feature>
<name>A0A376E6T5_CHRCU</name>
<evidence type="ECO:0000313" key="3">
    <source>
        <dbReference type="Proteomes" id="UP000255224"/>
    </source>
</evidence>
<evidence type="ECO:0000313" key="2">
    <source>
        <dbReference type="EMBL" id="STD03887.1"/>
    </source>
</evidence>
<gene>
    <name evidence="2" type="ORF">NCTC13533_03534</name>
</gene>
<dbReference type="Pfam" id="PF13751">
    <property type="entry name" value="DDE_Tnp_1_6"/>
    <property type="match status" value="1"/>
</dbReference>
<dbReference type="Proteomes" id="UP000255224">
    <property type="component" value="Unassembled WGS sequence"/>
</dbReference>
<dbReference type="EMBL" id="UFVQ01000003">
    <property type="protein sequence ID" value="STD03887.1"/>
    <property type="molecule type" value="Genomic_DNA"/>
</dbReference>
<protein>
    <recommendedName>
        <fullName evidence="1">Transposase DDE domain-containing protein</fullName>
    </recommendedName>
</protein>
<sequence>MTKFKKLDDSIHKPLYDAMHEKLNRDKNYTRYLTKRRSSTVEPVLGTLINHHSMKRINARGIKSANKHVLMAALSYNLKKLLKFSARKVKIKAQIQDLPKVKSWFLSKLQNTSVISLN</sequence>